<comment type="caution">
    <text evidence="10">Lacks conserved residue(s) required for the propagation of feature annotation.</text>
</comment>
<feature type="transmembrane region" description="Helical" evidence="10">
    <location>
        <begin position="290"/>
        <end position="315"/>
    </location>
</feature>
<keyword evidence="7 10" id="KW-0472">Membrane</keyword>
<proteinExistence type="inferred from homology"/>
<evidence type="ECO:0000313" key="12">
    <source>
        <dbReference type="Proteomes" id="UP001233999"/>
    </source>
</evidence>
<dbReference type="GO" id="GO:0007165">
    <property type="term" value="P:signal transduction"/>
    <property type="evidence" value="ECO:0007669"/>
    <property type="project" value="UniProtKB-KW"/>
</dbReference>
<organism evidence="11 12">
    <name type="scientific">Diploptera punctata</name>
    <name type="common">Pacific beetle cockroach</name>
    <dbReference type="NCBI Taxonomy" id="6984"/>
    <lineage>
        <taxon>Eukaryota</taxon>
        <taxon>Metazoa</taxon>
        <taxon>Ecdysozoa</taxon>
        <taxon>Arthropoda</taxon>
        <taxon>Hexapoda</taxon>
        <taxon>Insecta</taxon>
        <taxon>Pterygota</taxon>
        <taxon>Neoptera</taxon>
        <taxon>Polyneoptera</taxon>
        <taxon>Dictyoptera</taxon>
        <taxon>Blattodea</taxon>
        <taxon>Blaberoidea</taxon>
        <taxon>Blaberidae</taxon>
        <taxon>Diplopterinae</taxon>
        <taxon>Diploptera</taxon>
    </lineage>
</organism>
<accession>A0AAD8EFP4</accession>
<gene>
    <name evidence="11" type="ORF">L9F63_017858</name>
</gene>
<dbReference type="Proteomes" id="UP001233999">
    <property type="component" value="Unassembled WGS sequence"/>
</dbReference>
<keyword evidence="6 10" id="KW-1133">Transmembrane helix</keyword>
<evidence type="ECO:0000256" key="9">
    <source>
        <dbReference type="ARBA" id="ARBA00023224"/>
    </source>
</evidence>
<reference evidence="11" key="2">
    <citation type="submission" date="2023-05" db="EMBL/GenBank/DDBJ databases">
        <authorList>
            <person name="Fouks B."/>
        </authorList>
    </citation>
    <scope>NUCLEOTIDE SEQUENCE</scope>
    <source>
        <strain evidence="11">Stay&amp;Tobe</strain>
        <tissue evidence="11">Testes</tissue>
    </source>
</reference>
<evidence type="ECO:0000256" key="1">
    <source>
        <dbReference type="ARBA" id="ARBA00004651"/>
    </source>
</evidence>
<dbReference type="GO" id="GO:0005886">
    <property type="term" value="C:plasma membrane"/>
    <property type="evidence" value="ECO:0007669"/>
    <property type="project" value="UniProtKB-SubCell"/>
</dbReference>
<dbReference type="GO" id="GO:0005549">
    <property type="term" value="F:odorant binding"/>
    <property type="evidence" value="ECO:0007669"/>
    <property type="project" value="InterPro"/>
</dbReference>
<feature type="transmembrane region" description="Helical" evidence="10">
    <location>
        <begin position="142"/>
        <end position="165"/>
    </location>
</feature>
<keyword evidence="4 10" id="KW-0812">Transmembrane</keyword>
<dbReference type="InterPro" id="IPR004117">
    <property type="entry name" value="7tm6_olfct_rcpt"/>
</dbReference>
<keyword evidence="2" id="KW-1003">Cell membrane</keyword>
<reference evidence="11" key="1">
    <citation type="journal article" date="2023" name="IScience">
        <title>Live-bearing cockroach genome reveals convergent evolutionary mechanisms linked to viviparity in insects and beyond.</title>
        <authorList>
            <person name="Fouks B."/>
            <person name="Harrison M.C."/>
            <person name="Mikhailova A.A."/>
            <person name="Marchal E."/>
            <person name="English S."/>
            <person name="Carruthers M."/>
            <person name="Jennings E.C."/>
            <person name="Chiamaka E.L."/>
            <person name="Frigard R.A."/>
            <person name="Pippel M."/>
            <person name="Attardo G.M."/>
            <person name="Benoit J.B."/>
            <person name="Bornberg-Bauer E."/>
            <person name="Tobe S.S."/>
        </authorList>
    </citation>
    <scope>NUCLEOTIDE SEQUENCE</scope>
    <source>
        <strain evidence="11">Stay&amp;Tobe</strain>
    </source>
</reference>
<dbReference type="GO" id="GO:0004984">
    <property type="term" value="F:olfactory receptor activity"/>
    <property type="evidence" value="ECO:0007669"/>
    <property type="project" value="InterPro"/>
</dbReference>
<keyword evidence="9 10" id="KW-0807">Transducer</keyword>
<evidence type="ECO:0000256" key="3">
    <source>
        <dbReference type="ARBA" id="ARBA00022606"/>
    </source>
</evidence>
<dbReference type="PANTHER" id="PTHR21137:SF35">
    <property type="entry name" value="ODORANT RECEPTOR 19A-RELATED"/>
    <property type="match status" value="1"/>
</dbReference>
<evidence type="ECO:0000256" key="2">
    <source>
        <dbReference type="ARBA" id="ARBA00022475"/>
    </source>
</evidence>
<evidence type="ECO:0000256" key="10">
    <source>
        <dbReference type="RuleBase" id="RU351113"/>
    </source>
</evidence>
<evidence type="ECO:0000256" key="4">
    <source>
        <dbReference type="ARBA" id="ARBA00022692"/>
    </source>
</evidence>
<dbReference type="AlphaFoldDB" id="A0AAD8EFP4"/>
<dbReference type="PANTHER" id="PTHR21137">
    <property type="entry name" value="ODORANT RECEPTOR"/>
    <property type="match status" value="1"/>
</dbReference>
<comment type="similarity">
    <text evidence="10">Belongs to the insect chemoreceptor superfamily. Heteromeric odorant receptor channel (TC 1.A.69) family.</text>
</comment>
<feature type="transmembrane region" description="Helical" evidence="10">
    <location>
        <begin position="77"/>
        <end position="99"/>
    </location>
</feature>
<evidence type="ECO:0000256" key="6">
    <source>
        <dbReference type="ARBA" id="ARBA00022989"/>
    </source>
</evidence>
<dbReference type="EMBL" id="JASPKZ010005301">
    <property type="protein sequence ID" value="KAJ9588820.1"/>
    <property type="molecule type" value="Genomic_DNA"/>
</dbReference>
<keyword evidence="5 10" id="KW-0552">Olfaction</keyword>
<evidence type="ECO:0000256" key="5">
    <source>
        <dbReference type="ARBA" id="ARBA00022725"/>
    </source>
</evidence>
<keyword evidence="3 10" id="KW-0716">Sensory transduction</keyword>
<keyword evidence="8 10" id="KW-0675">Receptor</keyword>
<evidence type="ECO:0000256" key="8">
    <source>
        <dbReference type="ARBA" id="ARBA00023170"/>
    </source>
</evidence>
<evidence type="ECO:0000313" key="11">
    <source>
        <dbReference type="EMBL" id="KAJ9588820.1"/>
    </source>
</evidence>
<name>A0AAD8EFP4_DIPPU</name>
<comment type="caution">
    <text evidence="11">The sequence shown here is derived from an EMBL/GenBank/DDBJ whole genome shotgun (WGS) entry which is preliminary data.</text>
</comment>
<feature type="transmembrane region" description="Helical" evidence="10">
    <location>
        <begin position="44"/>
        <end position="71"/>
    </location>
</feature>
<protein>
    <recommendedName>
        <fullName evidence="10">Odorant receptor</fullName>
    </recommendedName>
</protein>
<comment type="subcellular location">
    <subcellularLocation>
        <location evidence="1 10">Cell membrane</location>
        <topology evidence="1 10">Multi-pass membrane protein</topology>
    </subcellularLocation>
</comment>
<sequence length="417" mass="48462">MKSNKEENIETITKLNTFTPLLRLLHLSGLLPPLNIYRSSWKNFLYNIFSLLTFLSFIPLILMQMTGFYIYRDNFTMITVIIFQLAAYFDGMVTMAYFLRHRKKLIKTFHLMETTFIPYMAKVGTPRIQEEILTKNKQFSKFITTVAIGAFLADMATWCVLPSVVRYSAYFRGEEELEEGKEHLEYFVLVMWLPKNATVFPRYQMLHTFQFFSVWGVVANYAAGKLIIVTLFYHLAAQFKILASAIEEIDTICANEISVSRDDQEKLNEVKQAIEGSLENKTFCRDVNSFLTNILLFDLIIFQILMCLPPLQLIFGQNASTFRFVSSIVDTGIWPLLICFWGEAVSQQSLAVQKAAYNCRWYDRSEKVKKLLLIVLMRTREPVRMTAGKFYNLSLETFADIENKVYAYFTLLKNMHG</sequence>
<feature type="transmembrane region" description="Helical" evidence="10">
    <location>
        <begin position="212"/>
        <end position="233"/>
    </location>
</feature>
<dbReference type="Pfam" id="PF02949">
    <property type="entry name" value="7tm_6"/>
    <property type="match status" value="1"/>
</dbReference>
<keyword evidence="12" id="KW-1185">Reference proteome</keyword>
<evidence type="ECO:0000256" key="7">
    <source>
        <dbReference type="ARBA" id="ARBA00023136"/>
    </source>
</evidence>